<dbReference type="InterPro" id="IPR002347">
    <property type="entry name" value="SDR_fam"/>
</dbReference>
<dbReference type="InterPro" id="IPR036291">
    <property type="entry name" value="NAD(P)-bd_dom_sf"/>
</dbReference>
<sequence>MTSQGTRLAGKVAVISGASRGMGLSHTRAFLDQGARVVAFDLNEDAGQTLVEEYGADRVVFLRGDVRTASNWSHVVQVGVERFGSINVLVNNAGVSPLQRLESVTEADYRRVIDINQVGTFLGMQAVIPAMRESGGGSIVNIASSAALVGFADIFPYVASKWAVRGMTKAAALELVEYGIRVNAVCPGDTDTPMIRENAKTPSASMPPAEDLPFGRWARPGEISAAAVFLASDESSYMSGTEVVVDGAFTAQ</sequence>
<keyword evidence="2" id="KW-0560">Oxidoreductase</keyword>
<dbReference type="AlphaFoldDB" id="A0A1H4KGX2"/>
<name>A0A1H4KGX2_STRMJ</name>
<dbReference type="FunFam" id="3.40.50.720:FF:000084">
    <property type="entry name" value="Short-chain dehydrogenase reductase"/>
    <property type="match status" value="1"/>
</dbReference>
<comment type="similarity">
    <text evidence="1">Belongs to the short-chain dehydrogenases/reductases (SDR) family.</text>
</comment>
<keyword evidence="4" id="KW-1185">Reference proteome</keyword>
<dbReference type="GO" id="GO:0016491">
    <property type="term" value="F:oxidoreductase activity"/>
    <property type="evidence" value="ECO:0007669"/>
    <property type="project" value="UniProtKB-KW"/>
</dbReference>
<proteinExistence type="inferred from homology"/>
<dbReference type="PRINTS" id="PR00080">
    <property type="entry name" value="SDRFAMILY"/>
</dbReference>
<reference evidence="4" key="1">
    <citation type="submission" date="2016-10" db="EMBL/GenBank/DDBJ databases">
        <authorList>
            <person name="Varghese N."/>
            <person name="Submissions S."/>
        </authorList>
    </citation>
    <scope>NUCLEOTIDE SEQUENCE [LARGE SCALE GENOMIC DNA]</scope>
    <source>
        <strain evidence="4">DSM 40318</strain>
    </source>
</reference>
<dbReference type="SUPFAM" id="SSF51735">
    <property type="entry name" value="NAD(P)-binding Rossmann-fold domains"/>
    <property type="match status" value="1"/>
</dbReference>
<evidence type="ECO:0000256" key="2">
    <source>
        <dbReference type="ARBA" id="ARBA00023002"/>
    </source>
</evidence>
<gene>
    <name evidence="3" type="ORF">SAMN04490356_0709</name>
</gene>
<dbReference type="InterPro" id="IPR020904">
    <property type="entry name" value="Sc_DH/Rdtase_CS"/>
</dbReference>
<evidence type="ECO:0000313" key="4">
    <source>
        <dbReference type="Proteomes" id="UP000198609"/>
    </source>
</evidence>
<accession>A0A1H4KGX2</accession>
<dbReference type="PANTHER" id="PTHR24321:SF8">
    <property type="entry name" value="ESTRADIOL 17-BETA-DEHYDROGENASE 8-RELATED"/>
    <property type="match status" value="1"/>
</dbReference>
<dbReference type="RefSeq" id="WP_093460217.1">
    <property type="nucleotide sequence ID" value="NZ_FNST01000002.1"/>
</dbReference>
<evidence type="ECO:0000313" key="3">
    <source>
        <dbReference type="EMBL" id="SEB57727.1"/>
    </source>
</evidence>
<dbReference type="PANTHER" id="PTHR24321">
    <property type="entry name" value="DEHYDROGENASES, SHORT CHAIN"/>
    <property type="match status" value="1"/>
</dbReference>
<dbReference type="NCBIfam" id="NF005559">
    <property type="entry name" value="PRK07231.1"/>
    <property type="match status" value="1"/>
</dbReference>
<protein>
    <submittedName>
        <fullName evidence="3">3alpha(Or 20beta)-hydroxysteroid dehydrogenase</fullName>
    </submittedName>
</protein>
<dbReference type="PROSITE" id="PS00061">
    <property type="entry name" value="ADH_SHORT"/>
    <property type="match status" value="1"/>
</dbReference>
<dbReference type="EMBL" id="FNST01000002">
    <property type="protein sequence ID" value="SEB57727.1"/>
    <property type="molecule type" value="Genomic_DNA"/>
</dbReference>
<dbReference type="Proteomes" id="UP000198609">
    <property type="component" value="Unassembled WGS sequence"/>
</dbReference>
<dbReference type="Gene3D" id="3.40.50.720">
    <property type="entry name" value="NAD(P)-binding Rossmann-like Domain"/>
    <property type="match status" value="1"/>
</dbReference>
<dbReference type="Pfam" id="PF13561">
    <property type="entry name" value="adh_short_C2"/>
    <property type="match status" value="1"/>
</dbReference>
<evidence type="ECO:0000256" key="1">
    <source>
        <dbReference type="ARBA" id="ARBA00006484"/>
    </source>
</evidence>
<dbReference type="PRINTS" id="PR00081">
    <property type="entry name" value="GDHRDH"/>
</dbReference>
<organism evidence="3 4">
    <name type="scientific">Streptomyces melanosporofaciens</name>
    <dbReference type="NCBI Taxonomy" id="67327"/>
    <lineage>
        <taxon>Bacteria</taxon>
        <taxon>Bacillati</taxon>
        <taxon>Actinomycetota</taxon>
        <taxon>Actinomycetes</taxon>
        <taxon>Kitasatosporales</taxon>
        <taxon>Streptomycetaceae</taxon>
        <taxon>Streptomyces</taxon>
        <taxon>Streptomyces violaceusniger group</taxon>
    </lineage>
</organism>